<proteinExistence type="predicted"/>
<comment type="caution">
    <text evidence="1">The sequence shown here is derived from an EMBL/GenBank/DDBJ whole genome shotgun (WGS) entry which is preliminary data.</text>
</comment>
<dbReference type="EMBL" id="DXGA01000212">
    <property type="protein sequence ID" value="HIW94803.1"/>
    <property type="molecule type" value="Genomic_DNA"/>
</dbReference>
<sequence>MWNTVVRYLIGDIPQKKKYRQQANVLASRRKALPKEYGFVLGEICRCLTACGLDLRSDLERYSELLTLMEEGAAAGKSVLEVTGEDVGAFCLDFLSALDAGGREARRAALNRKIAEIWREEPFHA</sequence>
<name>A0A9D1RV24_9FIRM</name>
<evidence type="ECO:0000313" key="1">
    <source>
        <dbReference type="EMBL" id="HIW94803.1"/>
    </source>
</evidence>
<dbReference type="InterPro" id="IPR008316">
    <property type="entry name" value="UCP029876"/>
</dbReference>
<dbReference type="AlphaFoldDB" id="A0A9D1RV24"/>
<dbReference type="SUPFAM" id="SSF158560">
    <property type="entry name" value="BH3980-like"/>
    <property type="match status" value="1"/>
</dbReference>
<dbReference type="Gene3D" id="1.10.1900.10">
    <property type="entry name" value="c-terminal domain of poly(a) binding protein"/>
    <property type="match status" value="1"/>
</dbReference>
<gene>
    <name evidence="1" type="ORF">H9868_09755</name>
</gene>
<organism evidence="1 2">
    <name type="scientific">Candidatus Flavonifractor merdipullorum</name>
    <dbReference type="NCBI Taxonomy" id="2838590"/>
    <lineage>
        <taxon>Bacteria</taxon>
        <taxon>Bacillati</taxon>
        <taxon>Bacillota</taxon>
        <taxon>Clostridia</taxon>
        <taxon>Eubacteriales</taxon>
        <taxon>Oscillospiraceae</taxon>
        <taxon>Flavonifractor</taxon>
    </lineage>
</organism>
<dbReference type="Proteomes" id="UP000824192">
    <property type="component" value="Unassembled WGS sequence"/>
</dbReference>
<accession>A0A9D1RV24</accession>
<dbReference type="Pfam" id="PF06304">
    <property type="entry name" value="DUF1048"/>
    <property type="match status" value="1"/>
</dbReference>
<protein>
    <submittedName>
        <fullName evidence="1">DUF1048 domain-containing protein</fullName>
    </submittedName>
</protein>
<reference evidence="1" key="2">
    <citation type="submission" date="2021-04" db="EMBL/GenBank/DDBJ databases">
        <authorList>
            <person name="Gilroy R."/>
        </authorList>
    </citation>
    <scope>NUCLEOTIDE SEQUENCE</scope>
    <source>
        <strain evidence="1">ChiGjej6B6-1540</strain>
    </source>
</reference>
<evidence type="ECO:0000313" key="2">
    <source>
        <dbReference type="Proteomes" id="UP000824192"/>
    </source>
</evidence>
<reference evidence="1" key="1">
    <citation type="journal article" date="2021" name="PeerJ">
        <title>Extensive microbial diversity within the chicken gut microbiome revealed by metagenomics and culture.</title>
        <authorList>
            <person name="Gilroy R."/>
            <person name="Ravi A."/>
            <person name="Getino M."/>
            <person name="Pursley I."/>
            <person name="Horton D.L."/>
            <person name="Alikhan N.F."/>
            <person name="Baker D."/>
            <person name="Gharbi K."/>
            <person name="Hall N."/>
            <person name="Watson M."/>
            <person name="Adriaenssens E.M."/>
            <person name="Foster-Nyarko E."/>
            <person name="Jarju S."/>
            <person name="Secka A."/>
            <person name="Antonio M."/>
            <person name="Oren A."/>
            <person name="Chaudhuri R.R."/>
            <person name="La Ragione R."/>
            <person name="Hildebrand F."/>
            <person name="Pallen M.J."/>
        </authorList>
    </citation>
    <scope>NUCLEOTIDE SEQUENCE</scope>
    <source>
        <strain evidence="1">ChiGjej6B6-1540</strain>
    </source>
</reference>